<reference evidence="2 3" key="1">
    <citation type="submission" date="2013-01" db="EMBL/GenBank/DDBJ databases">
        <title>Whole genome shotgun sequence of Gordonia soli NBRC 108243.</title>
        <authorList>
            <person name="Isaki-Nakamura S."/>
            <person name="Hosoyama A."/>
            <person name="Tsuchikane K."/>
            <person name="Ando Y."/>
            <person name="Baba S."/>
            <person name="Ohji S."/>
            <person name="Hamada M."/>
            <person name="Tamura T."/>
            <person name="Yamazoe A."/>
            <person name="Yamazaki S."/>
            <person name="Fujita N."/>
        </authorList>
    </citation>
    <scope>NUCLEOTIDE SEQUENCE [LARGE SCALE GENOMIC DNA]</scope>
    <source>
        <strain evidence="2 3">NBRC 108243</strain>
    </source>
</reference>
<keyword evidence="3" id="KW-1185">Reference proteome</keyword>
<dbReference type="eggNOG" id="ENOG5033AJ6">
    <property type="taxonomic scope" value="Bacteria"/>
</dbReference>
<dbReference type="RefSeq" id="WP_007625673.1">
    <property type="nucleotide sequence ID" value="NZ_BANX01000047.1"/>
</dbReference>
<name>M0QQU1_9ACTN</name>
<sequence length="354" mass="37876">MADDPIERLAVELEIYGIPQPAGSPPMTDSYLHIRRRQDGAAERAVMGLPAYEGKQGPPGPPGAIHQGERTTAELTALASVLTTDMTNWAYRNTNTNDQYVWTGETFVIYHGVYGTPGPTGPAPTLNAGSLTIDGEEIDDPAFGVRVTGGSGSYAVGVDLPEMPKGDKGDPGASGPFFTSVDVDQTKTKNDGDVFIYNATVGKLQPSPGGYWIEEYVIPPSQFPTVSKLASDVRHTMFTVVIPAKTFAYRFDFTGGVDVSSSTGTQIDMEIRKDNATTGAIVGYGKGQDGEGYREVAFRAHSDVAINPDTRAGVIESGTEVTLYASAVKKAGSFSGWNIRNTNAQLRVRLLRVR</sequence>
<gene>
    <name evidence="2" type="ORF">GS4_47_00350</name>
</gene>
<organism evidence="2 3">
    <name type="scientific">Gordonia soli NBRC 108243</name>
    <dbReference type="NCBI Taxonomy" id="1223545"/>
    <lineage>
        <taxon>Bacteria</taxon>
        <taxon>Bacillati</taxon>
        <taxon>Actinomycetota</taxon>
        <taxon>Actinomycetes</taxon>
        <taxon>Mycobacteriales</taxon>
        <taxon>Gordoniaceae</taxon>
        <taxon>Gordonia</taxon>
    </lineage>
</organism>
<evidence type="ECO:0000313" key="2">
    <source>
        <dbReference type="EMBL" id="GAC71045.1"/>
    </source>
</evidence>
<accession>M0QQU1</accession>
<evidence type="ECO:0008006" key="4">
    <source>
        <dbReference type="Google" id="ProtNLM"/>
    </source>
</evidence>
<dbReference type="EMBL" id="BANX01000047">
    <property type="protein sequence ID" value="GAC71045.1"/>
    <property type="molecule type" value="Genomic_DNA"/>
</dbReference>
<evidence type="ECO:0000313" key="3">
    <source>
        <dbReference type="Proteomes" id="UP000011666"/>
    </source>
</evidence>
<feature type="region of interest" description="Disordered" evidence="1">
    <location>
        <begin position="158"/>
        <end position="177"/>
    </location>
</feature>
<proteinExistence type="predicted"/>
<dbReference type="AlphaFoldDB" id="M0QQU1"/>
<comment type="caution">
    <text evidence="2">The sequence shown here is derived from an EMBL/GenBank/DDBJ whole genome shotgun (WGS) entry which is preliminary data.</text>
</comment>
<dbReference type="Proteomes" id="UP000011666">
    <property type="component" value="Unassembled WGS sequence"/>
</dbReference>
<evidence type="ECO:0000256" key="1">
    <source>
        <dbReference type="SAM" id="MobiDB-lite"/>
    </source>
</evidence>
<protein>
    <recommendedName>
        <fullName evidence="4">Minor tail protein</fullName>
    </recommendedName>
</protein>
<dbReference type="OrthoDB" id="4551208at2"/>
<dbReference type="STRING" id="1223545.GS4_47_00350"/>